<dbReference type="EMBL" id="QGKY02001015">
    <property type="protein sequence ID" value="KAF2572229.1"/>
    <property type="molecule type" value="Genomic_DNA"/>
</dbReference>
<gene>
    <name evidence="1" type="ORF">F2Q68_00021556</name>
    <name evidence="2" type="ORF">F2Q70_00004725</name>
</gene>
<dbReference type="Proteomes" id="UP000712281">
    <property type="component" value="Unassembled WGS sequence"/>
</dbReference>
<sequence>MNGTRLSFSHREDWIPFLACPPFYRSQSVDLNGGVISSCCGVGVDVVFDGVCHYFELVMIKRVVRWC</sequence>
<proteinExistence type="predicted"/>
<comment type="caution">
    <text evidence="2">The sequence shown here is derived from an EMBL/GenBank/DDBJ whole genome shotgun (WGS) entry which is preliminary data.</text>
</comment>
<accession>A0A8S9IQL0</accession>
<evidence type="ECO:0000313" key="1">
    <source>
        <dbReference type="EMBL" id="KAF2537347.1"/>
    </source>
</evidence>
<protein>
    <submittedName>
        <fullName evidence="2">Uncharacterized protein</fullName>
    </submittedName>
</protein>
<dbReference type="AlphaFoldDB" id="A0A8S9IQL0"/>
<evidence type="ECO:0000313" key="2">
    <source>
        <dbReference type="EMBL" id="KAF2572229.1"/>
    </source>
</evidence>
<reference evidence="2" key="1">
    <citation type="submission" date="2019-12" db="EMBL/GenBank/DDBJ databases">
        <title>Genome sequencing and annotation of Brassica cretica.</title>
        <authorList>
            <person name="Studholme D.J."/>
            <person name="Sarris P.F."/>
        </authorList>
    </citation>
    <scope>NUCLEOTIDE SEQUENCE</scope>
    <source>
        <strain evidence="1">PFS-001/15</strain>
        <strain evidence="2">PFS-102/07</strain>
        <tissue evidence="2">Leaf</tissue>
    </source>
</reference>
<organism evidence="2">
    <name type="scientific">Brassica cretica</name>
    <name type="common">Mustard</name>
    <dbReference type="NCBI Taxonomy" id="69181"/>
    <lineage>
        <taxon>Eukaryota</taxon>
        <taxon>Viridiplantae</taxon>
        <taxon>Streptophyta</taxon>
        <taxon>Embryophyta</taxon>
        <taxon>Tracheophyta</taxon>
        <taxon>Spermatophyta</taxon>
        <taxon>Magnoliopsida</taxon>
        <taxon>eudicotyledons</taxon>
        <taxon>Gunneridae</taxon>
        <taxon>Pentapetalae</taxon>
        <taxon>rosids</taxon>
        <taxon>malvids</taxon>
        <taxon>Brassicales</taxon>
        <taxon>Brassicaceae</taxon>
        <taxon>Brassiceae</taxon>
        <taxon>Brassica</taxon>
    </lineage>
</organism>
<name>A0A8S9IQL0_BRACR</name>
<dbReference type="EMBL" id="QGKW02002228">
    <property type="protein sequence ID" value="KAF2537347.1"/>
    <property type="molecule type" value="Genomic_DNA"/>
</dbReference>